<gene>
    <name evidence="2" type="ORF">WMSIL1_LOCUS10256</name>
</gene>
<keyword evidence="1" id="KW-0472">Membrane</keyword>
<keyword evidence="1" id="KW-1133">Transmembrane helix</keyword>
<feature type="transmembrane region" description="Helical" evidence="1">
    <location>
        <begin position="24"/>
        <end position="45"/>
    </location>
</feature>
<name>A0A564YXD7_HYMDI</name>
<evidence type="ECO:0000313" key="3">
    <source>
        <dbReference type="Proteomes" id="UP000321570"/>
    </source>
</evidence>
<organism evidence="2 3">
    <name type="scientific">Hymenolepis diminuta</name>
    <name type="common">Rat tapeworm</name>
    <dbReference type="NCBI Taxonomy" id="6216"/>
    <lineage>
        <taxon>Eukaryota</taxon>
        <taxon>Metazoa</taxon>
        <taxon>Spiralia</taxon>
        <taxon>Lophotrochozoa</taxon>
        <taxon>Platyhelminthes</taxon>
        <taxon>Cestoda</taxon>
        <taxon>Eucestoda</taxon>
        <taxon>Cyclophyllidea</taxon>
        <taxon>Hymenolepididae</taxon>
        <taxon>Hymenolepis</taxon>
    </lineage>
</organism>
<keyword evidence="1" id="KW-0812">Transmembrane</keyword>
<keyword evidence="3" id="KW-1185">Reference proteome</keyword>
<reference evidence="2 3" key="1">
    <citation type="submission" date="2019-07" db="EMBL/GenBank/DDBJ databases">
        <authorList>
            <person name="Jastrzebski P J."/>
            <person name="Paukszto L."/>
            <person name="Jastrzebski P J."/>
        </authorList>
    </citation>
    <scope>NUCLEOTIDE SEQUENCE [LARGE SCALE GENOMIC DNA]</scope>
    <source>
        <strain evidence="2 3">WMS-il1</strain>
    </source>
</reference>
<evidence type="ECO:0000256" key="1">
    <source>
        <dbReference type="SAM" id="Phobius"/>
    </source>
</evidence>
<accession>A0A564YXD7</accession>
<sequence>MTHNLYLICLNGPIDSPLFYNSPVTSALIFSLGLTPVIHVKLSLFLHSKRTRVIYRLLRLSLISSVPHLPPSFALILPVASLKKFLSNQLLMFCSTIVVTSYSNSYELVTVVAFVRS</sequence>
<dbReference type="Proteomes" id="UP000321570">
    <property type="component" value="Unassembled WGS sequence"/>
</dbReference>
<dbReference type="AlphaFoldDB" id="A0A564YXD7"/>
<proteinExistence type="predicted"/>
<protein>
    <submittedName>
        <fullName evidence="2">Uncharacterized protein</fullName>
    </submittedName>
</protein>
<dbReference type="EMBL" id="CABIJS010000444">
    <property type="protein sequence ID" value="VUZ51885.1"/>
    <property type="molecule type" value="Genomic_DNA"/>
</dbReference>
<evidence type="ECO:0000313" key="2">
    <source>
        <dbReference type="EMBL" id="VUZ51885.1"/>
    </source>
</evidence>